<dbReference type="RefSeq" id="XP_056041583.1">
    <property type="nucleotide sequence ID" value="XM_056189715.1"/>
</dbReference>
<gene>
    <name evidence="1" type="ORF">POJ06DRAFT_277401</name>
</gene>
<keyword evidence="2" id="KW-1185">Reference proteome</keyword>
<organism evidence="1 2">
    <name type="scientific">Lipomyces tetrasporus</name>
    <dbReference type="NCBI Taxonomy" id="54092"/>
    <lineage>
        <taxon>Eukaryota</taxon>
        <taxon>Fungi</taxon>
        <taxon>Dikarya</taxon>
        <taxon>Ascomycota</taxon>
        <taxon>Saccharomycotina</taxon>
        <taxon>Lipomycetes</taxon>
        <taxon>Lipomycetales</taxon>
        <taxon>Lipomycetaceae</taxon>
        <taxon>Lipomyces</taxon>
    </lineage>
</organism>
<dbReference type="Proteomes" id="UP001217417">
    <property type="component" value="Unassembled WGS sequence"/>
</dbReference>
<comment type="caution">
    <text evidence="1">The sequence shown here is derived from an EMBL/GenBank/DDBJ whole genome shotgun (WGS) entry which is preliminary data.</text>
</comment>
<dbReference type="AlphaFoldDB" id="A0AAD7QN69"/>
<reference evidence="1" key="1">
    <citation type="submission" date="2023-03" db="EMBL/GenBank/DDBJ databases">
        <title>Near-Complete genome sequence of Lipomyces tetrasporous NRRL Y-64009, an oleaginous yeast capable of growing on lignocellulosic hydrolysates.</title>
        <authorList>
            <consortium name="Lawrence Berkeley National Laboratory"/>
            <person name="Jagtap S.S."/>
            <person name="Liu J.-J."/>
            <person name="Walukiewicz H.E."/>
            <person name="Pangilinan J."/>
            <person name="Lipzen A."/>
            <person name="Ahrendt S."/>
            <person name="Koriabine M."/>
            <person name="Cobaugh K."/>
            <person name="Salamov A."/>
            <person name="Yoshinaga Y."/>
            <person name="Ng V."/>
            <person name="Daum C."/>
            <person name="Grigoriev I.V."/>
            <person name="Slininger P.J."/>
            <person name="Dien B.S."/>
            <person name="Jin Y.-S."/>
            <person name="Rao C.V."/>
        </authorList>
    </citation>
    <scope>NUCLEOTIDE SEQUENCE</scope>
    <source>
        <strain evidence="1">NRRL Y-64009</strain>
    </source>
</reference>
<evidence type="ECO:0000313" key="2">
    <source>
        <dbReference type="Proteomes" id="UP001217417"/>
    </source>
</evidence>
<name>A0AAD7QN69_9ASCO</name>
<dbReference type="GeneID" id="80884881"/>
<sequence length="186" mass="21215">MHECGKYDVQRRPDATFNDGYLDSFAELHYLQALDAAVPRDDGIAISLRYRVFCKPTFYSYKKWKHVPVGIQIRMCEYLELEFPLLSLAEGQWAAVVFLSGYFRRAHGCISSSRLSADYQVRVVDEDSDEYVAEETLQDTQSEADGEITRSPMFRKEGMAALKMSHNQSEFRPQAAGNLIGLSLPR</sequence>
<dbReference type="EMBL" id="JARPMG010000009">
    <property type="protein sequence ID" value="KAJ8098133.1"/>
    <property type="molecule type" value="Genomic_DNA"/>
</dbReference>
<proteinExistence type="predicted"/>
<accession>A0AAD7QN69</accession>
<evidence type="ECO:0000313" key="1">
    <source>
        <dbReference type="EMBL" id="KAJ8098133.1"/>
    </source>
</evidence>
<protein>
    <submittedName>
        <fullName evidence="1">Uncharacterized protein</fullName>
    </submittedName>
</protein>